<evidence type="ECO:0000259" key="2">
    <source>
        <dbReference type="SMART" id="SM00849"/>
    </source>
</evidence>
<accession>A0A7I8DP72</accession>
<evidence type="ECO:0000313" key="3">
    <source>
        <dbReference type="EMBL" id="BCK00180.1"/>
    </source>
</evidence>
<keyword evidence="1" id="KW-0732">Signal</keyword>
<reference evidence="3 4" key="2">
    <citation type="submission" date="2020-08" db="EMBL/GenBank/DDBJ databases">
        <authorList>
            <person name="Ueki A."/>
            <person name="Tonouchi A."/>
        </authorList>
    </citation>
    <scope>NUCLEOTIDE SEQUENCE [LARGE SCALE GENOMIC DNA]</scope>
    <source>
        <strain evidence="3 4">CTTW</strain>
    </source>
</reference>
<dbReference type="InterPro" id="IPR035451">
    <property type="entry name" value="Ada-like_dom_sf"/>
</dbReference>
<feature type="signal peptide" evidence="1">
    <location>
        <begin position="1"/>
        <end position="27"/>
    </location>
</feature>
<keyword evidence="4" id="KW-1185">Reference proteome</keyword>
<feature type="domain" description="Metallo-beta-lactamase" evidence="2">
    <location>
        <begin position="52"/>
        <end position="246"/>
    </location>
</feature>
<organism evidence="3 4">
    <name type="scientific">Anaerocolumna chitinilytica</name>
    <dbReference type="NCBI Taxonomy" id="1727145"/>
    <lineage>
        <taxon>Bacteria</taxon>
        <taxon>Bacillati</taxon>
        <taxon>Bacillota</taxon>
        <taxon>Clostridia</taxon>
        <taxon>Lachnospirales</taxon>
        <taxon>Lachnospiraceae</taxon>
        <taxon>Anaerocolumna</taxon>
    </lineage>
</organism>
<dbReference type="EMBL" id="AP023368">
    <property type="protein sequence ID" value="BCK00180.1"/>
    <property type="molecule type" value="Genomic_DNA"/>
</dbReference>
<dbReference type="SUPFAM" id="SSF57884">
    <property type="entry name" value="Ada DNA repair protein, N-terminal domain (N-Ada 10)"/>
    <property type="match status" value="1"/>
</dbReference>
<dbReference type="InterPro" id="IPR052159">
    <property type="entry name" value="Competence_DNA_uptake"/>
</dbReference>
<dbReference type="KEGG" id="acht:bsdcttw_32200"/>
<sequence>MKNKTNNTKNRYLKYLFVTLLFLSALSGCSSSIGNNTAKDSNLKVMYLDVGQGDSILIESGEDAMLIDAGEVEEGDKVVSILEKEHINELKYIIGTHPHSDHIGGLEKVIKSCDTDEIFLSNVAYSSKTYDNLCKLIKKKDIKKTLPAAGNTYTLGDASFTFVTPLDKDYGDNINNYSLGIRLINGKNSFLFTGDLEEDAEKDLVASKREIEADVLKVNHHGSSTSSCLEFLRAVDPVYAIISVGKGNTYGHPAAATLANLEEEDIQTYRTDVAGTIIITSDGKNLSFKTEGKQESEAADKNNQVVYITEKGTKYHRAGCQYLKGNYRSLSLKKAKEEGYEPCSICKPDPNIK</sequence>
<reference evidence="3 4" key="1">
    <citation type="submission" date="2020-08" db="EMBL/GenBank/DDBJ databases">
        <title>Draft genome sequencing of an Anaerocolumna strain isolated from anoxic soil subjected to BSD treatment.</title>
        <authorList>
            <person name="Uek A."/>
            <person name="Tonouchi A."/>
        </authorList>
    </citation>
    <scope>NUCLEOTIDE SEQUENCE [LARGE SCALE GENOMIC DNA]</scope>
    <source>
        <strain evidence="3 4">CTTW</strain>
    </source>
</reference>
<gene>
    <name evidence="3" type="ORF">bsdcttw_32200</name>
</gene>
<dbReference type="CDD" id="cd07731">
    <property type="entry name" value="ComA-like_MBL-fold"/>
    <property type="match status" value="1"/>
</dbReference>
<dbReference type="SMART" id="SM00849">
    <property type="entry name" value="Lactamase_B"/>
    <property type="match status" value="1"/>
</dbReference>
<feature type="chain" id="PRO_5038602943" evidence="1">
    <location>
        <begin position="28"/>
        <end position="353"/>
    </location>
</feature>
<name>A0A7I8DP72_9FIRM</name>
<dbReference type="InterPro" id="IPR001279">
    <property type="entry name" value="Metallo-B-lactamas"/>
</dbReference>
<dbReference type="AlphaFoldDB" id="A0A7I8DP72"/>
<dbReference type="InterPro" id="IPR036866">
    <property type="entry name" value="RibonucZ/Hydroxyglut_hydro"/>
</dbReference>
<dbReference type="Pfam" id="PF00753">
    <property type="entry name" value="Lactamase_B"/>
    <property type="match status" value="1"/>
</dbReference>
<dbReference type="InterPro" id="IPR035681">
    <property type="entry name" value="ComA-like_MBL"/>
</dbReference>
<dbReference type="PROSITE" id="PS51257">
    <property type="entry name" value="PROKAR_LIPOPROTEIN"/>
    <property type="match status" value="1"/>
</dbReference>
<dbReference type="PANTHER" id="PTHR30619:SF7">
    <property type="entry name" value="BETA-LACTAMASE DOMAIN PROTEIN"/>
    <property type="match status" value="1"/>
</dbReference>
<protein>
    <submittedName>
        <fullName evidence="3">Competence protein ComE</fullName>
    </submittedName>
</protein>
<dbReference type="RefSeq" id="WP_185255879.1">
    <property type="nucleotide sequence ID" value="NZ_AP023368.1"/>
</dbReference>
<dbReference type="PANTHER" id="PTHR30619">
    <property type="entry name" value="DNA INTERNALIZATION/COMPETENCE PROTEIN COMEC/REC2"/>
    <property type="match status" value="1"/>
</dbReference>
<evidence type="ECO:0000256" key="1">
    <source>
        <dbReference type="SAM" id="SignalP"/>
    </source>
</evidence>
<dbReference type="Proteomes" id="UP000515703">
    <property type="component" value="Chromosome"/>
</dbReference>
<dbReference type="Gene3D" id="3.60.15.10">
    <property type="entry name" value="Ribonuclease Z/Hydroxyacylglutathione hydrolase-like"/>
    <property type="match status" value="1"/>
</dbReference>
<proteinExistence type="predicted"/>
<evidence type="ECO:0000313" key="4">
    <source>
        <dbReference type="Proteomes" id="UP000515703"/>
    </source>
</evidence>
<dbReference type="SUPFAM" id="SSF56281">
    <property type="entry name" value="Metallo-hydrolase/oxidoreductase"/>
    <property type="match status" value="1"/>
</dbReference>